<dbReference type="CDD" id="cd07377">
    <property type="entry name" value="WHTH_GntR"/>
    <property type="match status" value="1"/>
</dbReference>
<dbReference type="SMART" id="SM00866">
    <property type="entry name" value="UTRA"/>
    <property type="match status" value="1"/>
</dbReference>
<organism evidence="6 7">
    <name type="scientific">Kribbella sandramycini</name>
    <dbReference type="NCBI Taxonomy" id="60450"/>
    <lineage>
        <taxon>Bacteria</taxon>
        <taxon>Bacillati</taxon>
        <taxon>Actinomycetota</taxon>
        <taxon>Actinomycetes</taxon>
        <taxon>Propionibacteriales</taxon>
        <taxon>Kribbellaceae</taxon>
        <taxon>Kribbella</taxon>
    </lineage>
</organism>
<feature type="domain" description="HTH gntR-type" evidence="4">
    <location>
        <begin position="10"/>
        <end position="78"/>
    </location>
</feature>
<dbReference type="Pfam" id="PF07702">
    <property type="entry name" value="UTRA"/>
    <property type="match status" value="1"/>
</dbReference>
<reference evidence="6 7" key="1">
    <citation type="submission" date="2020-05" db="EMBL/GenBank/DDBJ databases">
        <title>Genome sequence of Kribbella sandramycini ATCC 39419.</title>
        <authorList>
            <person name="Maclea K.S."/>
            <person name="Fair J.L."/>
        </authorList>
    </citation>
    <scope>NUCLEOTIDE SEQUENCE [LARGE SCALE GENOMIC DNA]</scope>
    <source>
        <strain evidence="6 7">ATCC 39419</strain>
    </source>
</reference>
<evidence type="ECO:0000256" key="2">
    <source>
        <dbReference type="ARBA" id="ARBA00023125"/>
    </source>
</evidence>
<dbReference type="PANTHER" id="PTHR44846">
    <property type="entry name" value="MANNOSYL-D-GLYCERATE TRANSPORT/METABOLISM SYSTEM REPRESSOR MNGR-RELATED"/>
    <property type="match status" value="1"/>
</dbReference>
<dbReference type="AlphaFoldDB" id="A0A7Y4P3T8"/>
<reference evidence="5 8" key="2">
    <citation type="submission" date="2020-08" db="EMBL/GenBank/DDBJ databases">
        <title>Sequencing the genomes of 1000 actinobacteria strains.</title>
        <authorList>
            <person name="Klenk H.-P."/>
        </authorList>
    </citation>
    <scope>NUCLEOTIDE SEQUENCE [LARGE SCALE GENOMIC DNA]</scope>
    <source>
        <strain evidence="5 8">DSM 15626</strain>
    </source>
</reference>
<evidence type="ECO:0000256" key="3">
    <source>
        <dbReference type="ARBA" id="ARBA00023163"/>
    </source>
</evidence>
<keyword evidence="1" id="KW-0805">Transcription regulation</keyword>
<dbReference type="GO" id="GO:0045892">
    <property type="term" value="P:negative regulation of DNA-templated transcription"/>
    <property type="evidence" value="ECO:0007669"/>
    <property type="project" value="TreeGrafter"/>
</dbReference>
<dbReference type="InterPro" id="IPR036388">
    <property type="entry name" value="WH-like_DNA-bd_sf"/>
</dbReference>
<dbReference type="Gene3D" id="1.10.10.10">
    <property type="entry name" value="Winged helix-like DNA-binding domain superfamily/Winged helix DNA-binding domain"/>
    <property type="match status" value="1"/>
</dbReference>
<evidence type="ECO:0000313" key="8">
    <source>
        <dbReference type="Proteomes" id="UP000553957"/>
    </source>
</evidence>
<dbReference type="Proteomes" id="UP000553957">
    <property type="component" value="Unassembled WGS sequence"/>
</dbReference>
<evidence type="ECO:0000259" key="4">
    <source>
        <dbReference type="PROSITE" id="PS50949"/>
    </source>
</evidence>
<protein>
    <submittedName>
        <fullName evidence="6">GntR family transcriptional regulator</fullName>
    </submittedName>
</protein>
<dbReference type="SMART" id="SM00345">
    <property type="entry name" value="HTH_GNTR"/>
    <property type="match status" value="1"/>
</dbReference>
<dbReference type="SUPFAM" id="SSF46785">
    <property type="entry name" value="Winged helix' DNA-binding domain"/>
    <property type="match status" value="1"/>
</dbReference>
<evidence type="ECO:0000313" key="7">
    <source>
        <dbReference type="Proteomes" id="UP000534306"/>
    </source>
</evidence>
<dbReference type="RefSeq" id="WP_171677721.1">
    <property type="nucleotide sequence ID" value="NZ_BAAAGT010000009.1"/>
</dbReference>
<dbReference type="Pfam" id="PF00392">
    <property type="entry name" value="GntR"/>
    <property type="match status" value="1"/>
</dbReference>
<dbReference type="InterPro" id="IPR011663">
    <property type="entry name" value="UTRA"/>
</dbReference>
<dbReference type="InterPro" id="IPR000524">
    <property type="entry name" value="Tscrpt_reg_HTH_GntR"/>
</dbReference>
<evidence type="ECO:0000313" key="6">
    <source>
        <dbReference type="EMBL" id="NOL44494.1"/>
    </source>
</evidence>
<comment type="caution">
    <text evidence="6">The sequence shown here is derived from an EMBL/GenBank/DDBJ whole genome shotgun (WGS) entry which is preliminary data.</text>
</comment>
<keyword evidence="3" id="KW-0804">Transcription</keyword>
<sequence>MTPAADGDVRPRHQQIAADLRAEIMAGVLAPGEQLPSTQHLVHRFSAANATVQRALGALKREGFIYSLVGKGVYVRDRRPIVVDAATYLAPSPKGYAYRLLDVIEVQPSSEVASALRLTSPSTAILRKRLLSHDGEPIELSWSYYPAEIAADSPLARRLRIPGGAIQALADLGYSQREFADRLSARLPTTEELEILGLPDDVPVIRQFRTVYSDDRRPVEASILIKGAHLYELRYEQSVPAQ</sequence>
<dbReference type="PANTHER" id="PTHR44846:SF17">
    <property type="entry name" value="GNTR-FAMILY TRANSCRIPTIONAL REGULATOR"/>
    <property type="match status" value="1"/>
</dbReference>
<dbReference type="InterPro" id="IPR050679">
    <property type="entry name" value="Bact_HTH_transcr_reg"/>
</dbReference>
<gene>
    <name evidence="5" type="ORF">HNR71_007492</name>
    <name evidence="6" type="ORF">HPO96_30035</name>
</gene>
<proteinExistence type="predicted"/>
<dbReference type="Proteomes" id="UP000534306">
    <property type="component" value="Unassembled WGS sequence"/>
</dbReference>
<dbReference type="Gene3D" id="3.40.1410.10">
    <property type="entry name" value="Chorismate lyase-like"/>
    <property type="match status" value="1"/>
</dbReference>
<dbReference type="EMBL" id="JABJRC010000008">
    <property type="protein sequence ID" value="NOL44494.1"/>
    <property type="molecule type" value="Genomic_DNA"/>
</dbReference>
<keyword evidence="7" id="KW-1185">Reference proteome</keyword>
<evidence type="ECO:0000313" key="5">
    <source>
        <dbReference type="EMBL" id="MBB6571855.1"/>
    </source>
</evidence>
<dbReference type="GO" id="GO:0003700">
    <property type="term" value="F:DNA-binding transcription factor activity"/>
    <property type="evidence" value="ECO:0007669"/>
    <property type="project" value="InterPro"/>
</dbReference>
<dbReference type="InterPro" id="IPR028978">
    <property type="entry name" value="Chorismate_lyase_/UTRA_dom_sf"/>
</dbReference>
<evidence type="ECO:0000256" key="1">
    <source>
        <dbReference type="ARBA" id="ARBA00023015"/>
    </source>
</evidence>
<keyword evidence="2" id="KW-0238">DNA-binding</keyword>
<dbReference type="SUPFAM" id="SSF64288">
    <property type="entry name" value="Chorismate lyase-like"/>
    <property type="match status" value="1"/>
</dbReference>
<dbReference type="GO" id="GO:0003677">
    <property type="term" value="F:DNA binding"/>
    <property type="evidence" value="ECO:0007669"/>
    <property type="project" value="UniProtKB-KW"/>
</dbReference>
<name>A0A7Y4P3T8_9ACTN</name>
<accession>A0A7Y4P3T8</accession>
<dbReference type="InterPro" id="IPR036390">
    <property type="entry name" value="WH_DNA-bd_sf"/>
</dbReference>
<dbReference type="EMBL" id="JACHKF010000001">
    <property type="protein sequence ID" value="MBB6571855.1"/>
    <property type="molecule type" value="Genomic_DNA"/>
</dbReference>
<dbReference type="PROSITE" id="PS50949">
    <property type="entry name" value="HTH_GNTR"/>
    <property type="match status" value="1"/>
</dbReference>